<dbReference type="SUPFAM" id="SSF52833">
    <property type="entry name" value="Thioredoxin-like"/>
    <property type="match status" value="1"/>
</dbReference>
<evidence type="ECO:0000313" key="1">
    <source>
        <dbReference type="EMBL" id="QQB46374.1"/>
    </source>
</evidence>
<name>A0A7T4EFE8_9CORY</name>
<organism evidence="1 2">
    <name type="scientific">Corynebacterium glucuronolyticum</name>
    <dbReference type="NCBI Taxonomy" id="39791"/>
    <lineage>
        <taxon>Bacteria</taxon>
        <taxon>Bacillati</taxon>
        <taxon>Actinomycetota</taxon>
        <taxon>Actinomycetes</taxon>
        <taxon>Mycobacteriales</taxon>
        <taxon>Corynebacteriaceae</taxon>
        <taxon>Corynebacterium</taxon>
    </lineage>
</organism>
<dbReference type="Pfam" id="PF06999">
    <property type="entry name" value="Suc_Fer-like"/>
    <property type="match status" value="1"/>
</dbReference>
<evidence type="ECO:0000313" key="2">
    <source>
        <dbReference type="Proteomes" id="UP000596145"/>
    </source>
</evidence>
<protein>
    <submittedName>
        <fullName evidence="1">Sucrase ferredoxin</fullName>
    </submittedName>
</protein>
<dbReference type="InterPro" id="IPR036249">
    <property type="entry name" value="Thioredoxin-like_sf"/>
</dbReference>
<sequence>MQVMTIRCSDVAVESLPGTAKTGRGLVLFERLSGWGHDVLDGTALGEKTAGALKRHVEAVGYGFQFIRKPEIHAYLYGAPSVYVVRFDPAPRIERLAVTRAEDILDIDLARPQGTPVEGPMGLICTHGKRDMCCAIKGRPLAKALDDRFGGEVIWETSHNKGHRFAPVFQLLPWGYSYGRLNASAAAAALSSPTLFVPQLRGRSIYGSAAQVAEVAVAARFSVAPGELELVDARGDHVWFRGRSGSYLVHLEKVHREGVVASCGKPGKAAEQWVALRDSVELLHGSADGGDGVGAVHEG</sequence>
<dbReference type="OrthoDB" id="3399139at2"/>
<proteinExistence type="predicted"/>
<gene>
    <name evidence="1" type="ORF">I6I10_13235</name>
</gene>
<dbReference type="AlphaFoldDB" id="A0A7T4EFE8"/>
<dbReference type="EMBL" id="CP066007">
    <property type="protein sequence ID" value="QQB46374.1"/>
    <property type="molecule type" value="Genomic_DNA"/>
</dbReference>
<dbReference type="InterPro" id="IPR009737">
    <property type="entry name" value="Aim32/Apd1-like"/>
</dbReference>
<reference evidence="1 2" key="1">
    <citation type="submission" date="2020-12" db="EMBL/GenBank/DDBJ databases">
        <title>FDA dAtabase for Regulatory Grade micrObial Sequences (FDA-ARGOS): Supporting development and validation of Infectious Disease Dx tests.</title>
        <authorList>
            <person name="Sproer C."/>
            <person name="Gronow S."/>
            <person name="Severitt S."/>
            <person name="Schroder I."/>
            <person name="Tallon L."/>
            <person name="Sadzewicz L."/>
            <person name="Zhao X."/>
            <person name="Boylan J."/>
            <person name="Ott S."/>
            <person name="Bowen H."/>
            <person name="Vavikolanu K."/>
            <person name="Mehta A."/>
            <person name="Aluvathingal J."/>
            <person name="Nadendla S."/>
            <person name="Lowell S."/>
            <person name="Myers T."/>
            <person name="Yan Y."/>
            <person name="Sichtig H."/>
        </authorList>
    </citation>
    <scope>NUCLEOTIDE SEQUENCE [LARGE SCALE GENOMIC DNA]</scope>
    <source>
        <strain evidence="1 2">FDAARGOS_1053</strain>
    </source>
</reference>
<accession>A0A7T4EFE8</accession>
<dbReference type="Proteomes" id="UP000596145">
    <property type="component" value="Chromosome"/>
</dbReference>